<dbReference type="Gene3D" id="2.170.220.10">
    <property type="match status" value="1"/>
</dbReference>
<dbReference type="EC" id="6.1.1.10" evidence="1"/>
<feature type="compositionally biased region" description="Basic and acidic residues" evidence="9">
    <location>
        <begin position="696"/>
        <end position="715"/>
    </location>
</feature>
<evidence type="ECO:0000256" key="8">
    <source>
        <dbReference type="RuleBase" id="RU363039"/>
    </source>
</evidence>
<accession>A0A7J6M3W1</accession>
<feature type="compositionally biased region" description="Acidic residues" evidence="9">
    <location>
        <begin position="1004"/>
        <end position="1026"/>
    </location>
</feature>
<dbReference type="EMBL" id="JAAPAO010000241">
    <property type="protein sequence ID" value="KAF4666177.1"/>
    <property type="molecule type" value="Genomic_DNA"/>
</dbReference>
<dbReference type="GO" id="GO:0006431">
    <property type="term" value="P:methionyl-tRNA aminoacylation"/>
    <property type="evidence" value="ECO:0007669"/>
    <property type="project" value="InterPro"/>
</dbReference>
<dbReference type="GO" id="GO:0005524">
    <property type="term" value="F:ATP binding"/>
    <property type="evidence" value="ECO:0007669"/>
    <property type="project" value="UniProtKB-KW"/>
</dbReference>
<feature type="domain" description="Methionyl/Leucyl tRNA synthetase" evidence="10">
    <location>
        <begin position="129"/>
        <end position="261"/>
    </location>
</feature>
<dbReference type="SUPFAM" id="SSF52374">
    <property type="entry name" value="Nucleotidylyl transferase"/>
    <property type="match status" value="1"/>
</dbReference>
<dbReference type="SUPFAM" id="SSF47323">
    <property type="entry name" value="Anticodon-binding domain of a subclass of class I aminoacyl-tRNA synthetases"/>
    <property type="match status" value="1"/>
</dbReference>
<evidence type="ECO:0000256" key="6">
    <source>
        <dbReference type="ARBA" id="ARBA00023146"/>
    </source>
</evidence>
<dbReference type="FunFam" id="2.170.220.10:FF:000002">
    <property type="entry name" value="Methionine--tRNA ligase"/>
    <property type="match status" value="1"/>
</dbReference>
<dbReference type="Pfam" id="PF09334">
    <property type="entry name" value="tRNA-synt_1g"/>
    <property type="match status" value="2"/>
</dbReference>
<keyword evidence="4 8" id="KW-0067">ATP-binding</keyword>
<feature type="region of interest" description="Disordered" evidence="9">
    <location>
        <begin position="696"/>
        <end position="719"/>
    </location>
</feature>
<evidence type="ECO:0000256" key="3">
    <source>
        <dbReference type="ARBA" id="ARBA00022741"/>
    </source>
</evidence>
<keyword evidence="6 8" id="KW-0030">Aminoacyl-tRNA synthetase</keyword>
<dbReference type="OrthoDB" id="5844513at2759"/>
<dbReference type="Gene3D" id="1.10.730.10">
    <property type="entry name" value="Isoleucyl-tRNA Synthetase, Domain 1"/>
    <property type="match status" value="1"/>
</dbReference>
<keyword evidence="2 8" id="KW-0436">Ligase</keyword>
<evidence type="ECO:0000313" key="13">
    <source>
        <dbReference type="Proteomes" id="UP000591131"/>
    </source>
</evidence>
<feature type="domain" description="Methionyl/Leucyl tRNA synthetase" evidence="10">
    <location>
        <begin position="279"/>
        <end position="484"/>
    </location>
</feature>
<gene>
    <name evidence="12" type="primary">MSM1</name>
    <name evidence="12" type="ORF">FOL47_004219</name>
</gene>
<feature type="compositionally biased region" description="Basic and acidic residues" evidence="9">
    <location>
        <begin position="36"/>
        <end position="56"/>
    </location>
</feature>
<keyword evidence="3 8" id="KW-0547">Nucleotide-binding</keyword>
<evidence type="ECO:0000259" key="11">
    <source>
        <dbReference type="Pfam" id="PF19303"/>
    </source>
</evidence>
<proteinExistence type="inferred from homology"/>
<evidence type="ECO:0000256" key="2">
    <source>
        <dbReference type="ARBA" id="ARBA00022598"/>
    </source>
</evidence>
<feature type="region of interest" description="Disordered" evidence="9">
    <location>
        <begin position="26"/>
        <end position="56"/>
    </location>
</feature>
<reference evidence="12 13" key="1">
    <citation type="submission" date="2020-04" db="EMBL/GenBank/DDBJ databases">
        <title>Perkinsus chesapeaki whole genome sequence.</title>
        <authorList>
            <person name="Bogema D.R."/>
        </authorList>
    </citation>
    <scope>NUCLEOTIDE SEQUENCE [LARGE SCALE GENOMIC DNA]</scope>
    <source>
        <strain evidence="12">ATCC PRA-425</strain>
    </source>
</reference>
<dbReference type="InterPro" id="IPR014729">
    <property type="entry name" value="Rossmann-like_a/b/a_fold"/>
</dbReference>
<name>A0A7J6M3W1_PERCH</name>
<dbReference type="AlphaFoldDB" id="A0A7J6M3W1"/>
<dbReference type="PANTHER" id="PTHR43326">
    <property type="entry name" value="METHIONYL-TRNA SYNTHETASE"/>
    <property type="match status" value="1"/>
</dbReference>
<dbReference type="InterPro" id="IPR009290">
    <property type="entry name" value="Radial_spoke_3"/>
</dbReference>
<dbReference type="PANTHER" id="PTHR43326:SF2">
    <property type="entry name" value="METHIONINE--TRNA LIGASE"/>
    <property type="match status" value="1"/>
</dbReference>
<dbReference type="PRINTS" id="PR01041">
    <property type="entry name" value="TRNASYNTHMET"/>
</dbReference>
<dbReference type="GO" id="GO:0004825">
    <property type="term" value="F:methionine-tRNA ligase activity"/>
    <property type="evidence" value="ECO:0007669"/>
    <property type="project" value="UniProtKB-EC"/>
</dbReference>
<dbReference type="InterPro" id="IPR014758">
    <property type="entry name" value="Met-tRNA_synth"/>
</dbReference>
<dbReference type="InterPro" id="IPR023457">
    <property type="entry name" value="Met-tRNA_synth_2"/>
</dbReference>
<dbReference type="InterPro" id="IPR009080">
    <property type="entry name" value="tRNAsynth_Ia_anticodon-bd"/>
</dbReference>
<keyword evidence="5 8" id="KW-0648">Protein biosynthesis</keyword>
<organism evidence="12 13">
    <name type="scientific">Perkinsus chesapeaki</name>
    <name type="common">Clam parasite</name>
    <name type="synonym">Perkinsus andrewsi</name>
    <dbReference type="NCBI Taxonomy" id="330153"/>
    <lineage>
        <taxon>Eukaryota</taxon>
        <taxon>Sar</taxon>
        <taxon>Alveolata</taxon>
        <taxon>Perkinsozoa</taxon>
        <taxon>Perkinsea</taxon>
        <taxon>Perkinsida</taxon>
        <taxon>Perkinsidae</taxon>
        <taxon>Perkinsus</taxon>
    </lineage>
</organism>
<evidence type="ECO:0000256" key="5">
    <source>
        <dbReference type="ARBA" id="ARBA00022917"/>
    </source>
</evidence>
<comment type="caution">
    <text evidence="12">The sequence shown here is derived from an EMBL/GenBank/DDBJ whole genome shotgun (WGS) entry which is preliminary data.</text>
</comment>
<evidence type="ECO:0000256" key="4">
    <source>
        <dbReference type="ARBA" id="ARBA00022840"/>
    </source>
</evidence>
<evidence type="ECO:0000259" key="10">
    <source>
        <dbReference type="Pfam" id="PF09334"/>
    </source>
</evidence>
<comment type="similarity">
    <text evidence="8">Belongs to the class-I aminoacyl-tRNA synthetase family.</text>
</comment>
<evidence type="ECO:0000313" key="12">
    <source>
        <dbReference type="EMBL" id="KAF4666177.1"/>
    </source>
</evidence>
<dbReference type="Proteomes" id="UP000591131">
    <property type="component" value="Unassembled WGS sequence"/>
</dbReference>
<feature type="compositionally biased region" description="Polar residues" evidence="9">
    <location>
        <begin position="26"/>
        <end position="35"/>
    </location>
</feature>
<keyword evidence="13" id="KW-1185">Reference proteome</keyword>
<dbReference type="Pfam" id="PF19303">
    <property type="entry name" value="Anticodon_3"/>
    <property type="match status" value="1"/>
</dbReference>
<feature type="region of interest" description="Disordered" evidence="9">
    <location>
        <begin position="991"/>
        <end position="1026"/>
    </location>
</feature>
<dbReference type="NCBIfam" id="TIGR00398">
    <property type="entry name" value="metG"/>
    <property type="match status" value="1"/>
</dbReference>
<dbReference type="Gene3D" id="3.40.50.620">
    <property type="entry name" value="HUPs"/>
    <property type="match status" value="1"/>
</dbReference>
<sequence length="1026" mass="115588">MASIGGSAPDATAYPNVARWFNHISHLQSSDTTGDSTDKAAEKAARKKAKAAEKAARAAKAAEAKAARAAAAAAKQNNSAKQHRKEVVIDILPEPMPDVEERRVAKTTPPPLGAAAHNLVKPGDAEKFYTTTAINYTNGWAHIGHAYEAVAADTLARWNRIFGRDVEFCTGTDEHGQKIAQKAESKGKTPQEICDIYASAFQALNQRLRISNDVYIRTTDHHHMETCQKLWEIVNEKGDIYLDKYTGYYLVREERYVTDAEAKEWEYKDPSTGKPLTEMSEESYFFRMGKYQQRLIDHINSHPDFIKPEQYRQQILARLEEPLRDLSCSRRTFSWGIPIPGSDDHVMYVWFDALTNYLSAVNGLDGENEKSHYWPPNAQIIGKDIIWFHCVIWPCMLMSAGISLPESVAVHGFIQDAEGKKMSKSIGNVVDPHDVLDKFPVDSVRWYMLSDAPYGGDLKFSTSALINTHNADLCNGLGNLVNRAVALSGGSVPDSSVKDLEKPFDLKKAISDIDSLMRGQDAISEGCAIVRQVTGATNEWITRAEPWKIKDDKDKKMAIIRLLMESVYALAHLWAPFIPMGAEKIFEKLDTAPRPLKDLSETFENLEAGHKIPTNRSLIRSGMQRETNNTISEEKVERIRRKMANENSLRQQAGMSIMNDRRVHRGNTYARLAHKGGLGIDAGVIEKEREMQRRKLQQADRARKADEVGRGRRTPDPVANRRHMDIQTDEYYEKLTAMIREHDAETQTPFENDRPPSPLFIPAKSGSDAGTQILDGELFDFDKEVIPILEVVVGRTIERALMEVLEEEELKAIRQRQTEFAALRHAELLEAQRMEGVEQRRSDEKARRVAQEQLRLRVEEVVRRKVMSRQLARHVVGELEAETLRALEKLGKFDDPRMIEVDTKIFPQMMAMAAEEARLRKACSRVTAELVVAACSKRISKFTECRDKWLAGRGAVEDIVSAAEKESKNISDIEELEAARIEEERNLLKSWDAYEDPATPVPEPVEEEGEQVEGEAAEGEGDDVDA</sequence>
<dbReference type="CDD" id="cd00814">
    <property type="entry name" value="MetRS_core"/>
    <property type="match status" value="1"/>
</dbReference>
<feature type="domain" description="Methionyl-tRNA synthetase anticodon-binding" evidence="11">
    <location>
        <begin position="505"/>
        <end position="618"/>
    </location>
</feature>
<dbReference type="Pfam" id="PF06098">
    <property type="entry name" value="Radial_spoke_3"/>
    <property type="match status" value="1"/>
</dbReference>
<dbReference type="InterPro" id="IPR015413">
    <property type="entry name" value="Methionyl/Leucyl_tRNA_Synth"/>
</dbReference>
<protein>
    <recommendedName>
        <fullName evidence="1">methionine--tRNA ligase</fullName>
        <ecNumber evidence="1">6.1.1.10</ecNumber>
    </recommendedName>
    <alternativeName>
        <fullName evidence="7">Methionyl-tRNA synthetase</fullName>
    </alternativeName>
</protein>
<dbReference type="InterPro" id="IPR033911">
    <property type="entry name" value="MetRS_core"/>
</dbReference>
<dbReference type="InterPro" id="IPR041872">
    <property type="entry name" value="Anticodon_Met"/>
</dbReference>
<evidence type="ECO:0000256" key="1">
    <source>
        <dbReference type="ARBA" id="ARBA00012838"/>
    </source>
</evidence>
<evidence type="ECO:0000256" key="9">
    <source>
        <dbReference type="SAM" id="MobiDB-lite"/>
    </source>
</evidence>
<evidence type="ECO:0000256" key="7">
    <source>
        <dbReference type="ARBA" id="ARBA00030904"/>
    </source>
</evidence>